<organism evidence="2 3">
    <name type="scientific">Actinomadura fibrosa</name>
    <dbReference type="NCBI Taxonomy" id="111802"/>
    <lineage>
        <taxon>Bacteria</taxon>
        <taxon>Bacillati</taxon>
        <taxon>Actinomycetota</taxon>
        <taxon>Actinomycetes</taxon>
        <taxon>Streptosporangiales</taxon>
        <taxon>Thermomonosporaceae</taxon>
        <taxon>Actinomadura</taxon>
    </lineage>
</organism>
<keyword evidence="1" id="KW-0812">Transmembrane</keyword>
<keyword evidence="1" id="KW-0472">Membrane</keyword>
<keyword evidence="1" id="KW-1133">Transmembrane helix</keyword>
<gene>
    <name evidence="2" type="ORF">ACFQZM_47910</name>
</gene>
<proteinExistence type="predicted"/>
<evidence type="ECO:0000313" key="3">
    <source>
        <dbReference type="Proteomes" id="UP001597063"/>
    </source>
</evidence>
<evidence type="ECO:0000256" key="1">
    <source>
        <dbReference type="SAM" id="Phobius"/>
    </source>
</evidence>
<name>A0ABW2Y4K0_9ACTN</name>
<reference evidence="3" key="1">
    <citation type="journal article" date="2019" name="Int. J. Syst. Evol. Microbiol.">
        <title>The Global Catalogue of Microorganisms (GCM) 10K type strain sequencing project: providing services to taxonomists for standard genome sequencing and annotation.</title>
        <authorList>
            <consortium name="The Broad Institute Genomics Platform"/>
            <consortium name="The Broad Institute Genome Sequencing Center for Infectious Disease"/>
            <person name="Wu L."/>
            <person name="Ma J."/>
        </authorList>
    </citation>
    <scope>NUCLEOTIDE SEQUENCE [LARGE SCALE GENOMIC DNA]</scope>
    <source>
        <strain evidence="3">JCM 9371</strain>
    </source>
</reference>
<feature type="transmembrane region" description="Helical" evidence="1">
    <location>
        <begin position="25"/>
        <end position="46"/>
    </location>
</feature>
<dbReference type="RefSeq" id="WP_131755930.1">
    <property type="nucleotide sequence ID" value="NZ_CAACUY010000010.1"/>
</dbReference>
<dbReference type="EMBL" id="JBHTGP010000038">
    <property type="protein sequence ID" value="MFD0692287.1"/>
    <property type="molecule type" value="Genomic_DNA"/>
</dbReference>
<evidence type="ECO:0000313" key="2">
    <source>
        <dbReference type="EMBL" id="MFD0692287.1"/>
    </source>
</evidence>
<comment type="caution">
    <text evidence="2">The sequence shown here is derived from an EMBL/GenBank/DDBJ whole genome shotgun (WGS) entry which is preliminary data.</text>
</comment>
<keyword evidence="3" id="KW-1185">Reference proteome</keyword>
<feature type="transmembrane region" description="Helical" evidence="1">
    <location>
        <begin position="52"/>
        <end position="69"/>
    </location>
</feature>
<sequence>MNEEPVNDPVYRAWQWTWPRIRRHAIVPLVGLLAASLSLLACSALGVPLGAWSWTAGTVALAVTGVAWYQRPAARAARRDLAAEVAMLPVKDREELRFSERTPEHRH</sequence>
<protein>
    <submittedName>
        <fullName evidence="2">Uncharacterized protein</fullName>
    </submittedName>
</protein>
<dbReference type="Proteomes" id="UP001597063">
    <property type="component" value="Unassembled WGS sequence"/>
</dbReference>
<accession>A0ABW2Y4K0</accession>